<comment type="similarity">
    <text evidence="5">Belongs to the lariat debranching enzyme family.</text>
</comment>
<evidence type="ECO:0000313" key="15">
    <source>
        <dbReference type="EMBL" id="KAK0512355.1"/>
    </source>
</evidence>
<dbReference type="PANTHER" id="PTHR12849:SF0">
    <property type="entry name" value="LARIAT DEBRANCHING ENZYME"/>
    <property type="match status" value="1"/>
</dbReference>
<feature type="compositionally biased region" description="Gly residues" evidence="13">
    <location>
        <begin position="517"/>
        <end position="532"/>
    </location>
</feature>
<dbReference type="Pfam" id="PF05011">
    <property type="entry name" value="DBR1"/>
    <property type="match status" value="1"/>
</dbReference>
<comment type="cofactor">
    <cofactor evidence="2">
        <name>Zn(2+)</name>
        <dbReference type="ChEBI" id="CHEBI:29105"/>
    </cofactor>
</comment>
<dbReference type="AlphaFoldDB" id="A0AA39V8C5"/>
<feature type="domain" description="Lariat debranching enzyme C-terminal" evidence="14">
    <location>
        <begin position="350"/>
        <end position="493"/>
    </location>
</feature>
<feature type="compositionally biased region" description="Low complexity" evidence="13">
    <location>
        <begin position="304"/>
        <end position="313"/>
    </location>
</feature>
<evidence type="ECO:0000256" key="11">
    <source>
        <dbReference type="ARBA" id="ARBA00023211"/>
    </source>
</evidence>
<evidence type="ECO:0000256" key="3">
    <source>
        <dbReference type="ARBA" id="ARBA00001954"/>
    </source>
</evidence>
<keyword evidence="9" id="KW-0862">Zinc</keyword>
<evidence type="ECO:0000256" key="10">
    <source>
        <dbReference type="ARBA" id="ARBA00023004"/>
    </source>
</evidence>
<dbReference type="EMBL" id="JAFEKC020000011">
    <property type="protein sequence ID" value="KAK0512355.1"/>
    <property type="molecule type" value="Genomic_DNA"/>
</dbReference>
<organism evidence="15 16">
    <name type="scientific">Cladonia borealis</name>
    <dbReference type="NCBI Taxonomy" id="184061"/>
    <lineage>
        <taxon>Eukaryota</taxon>
        <taxon>Fungi</taxon>
        <taxon>Dikarya</taxon>
        <taxon>Ascomycota</taxon>
        <taxon>Pezizomycotina</taxon>
        <taxon>Lecanoromycetes</taxon>
        <taxon>OSLEUM clade</taxon>
        <taxon>Lecanoromycetidae</taxon>
        <taxon>Lecanorales</taxon>
        <taxon>Lecanorineae</taxon>
        <taxon>Cladoniaceae</taxon>
        <taxon>Cladonia</taxon>
    </lineage>
</organism>
<feature type="compositionally biased region" description="Polar residues" evidence="13">
    <location>
        <begin position="314"/>
        <end position="347"/>
    </location>
</feature>
<keyword evidence="11" id="KW-0464">Manganese</keyword>
<dbReference type="GO" id="GO:0005634">
    <property type="term" value="C:nucleus"/>
    <property type="evidence" value="ECO:0007669"/>
    <property type="project" value="UniProtKB-SubCell"/>
</dbReference>
<comment type="subcellular location">
    <subcellularLocation>
        <location evidence="4">Nucleus</location>
    </subcellularLocation>
</comment>
<sequence>MRIAIEGCGHGTLHAIYASIQKSCKINNWNGVDLLIIGGDFQAVRNSYDLNCMSVPQKFRAIGDFHEYYSGTRKAPYLTVFVGGNHEASSHLQELYYGGWVAPNIYYLGAANVIRFGDLRIAGMSGIWKGYNYNKPHFERLPYSEDEIKSFYHVREIDVRKLLLLRTPVDVGVSHDWPRGIEWQGDWKSLFRKKELFEADARAGTLGSSAARYVLDRLRPPYWFSAHLHCKFAAVVEHDKAAGSVNLGAPPMNAVEYTKSNGFETGDEISEGLNIEQRVQPSKNADEIDLDLDDEVELADDPTATTSTTAATPNSEQPQSSDIPSDIRSQLPASFTRRQSPPRQKQSAPLPPPEITNKRTQFLALDKCLPNRKFLQILDVDPLSASTTHNLPRLTYDKEWLAILRVFASCDPHQPNPPNLGETAYTPLISQEEEWVEENLVKQGKMGIPDNFAITAPVYDGRAIGSVGREQPKEYSNPQTNAFCEMLGIRNWFDASEKDREEMRRAKTVKNESERVNGGGGRGRGWGGGRGRGGGDGRGRGRGRGRGFR</sequence>
<dbReference type="GO" id="GO:0046872">
    <property type="term" value="F:metal ion binding"/>
    <property type="evidence" value="ECO:0007669"/>
    <property type="project" value="UniProtKB-KW"/>
</dbReference>
<keyword evidence="10" id="KW-0408">Iron</keyword>
<evidence type="ECO:0000256" key="13">
    <source>
        <dbReference type="SAM" id="MobiDB-lite"/>
    </source>
</evidence>
<feature type="compositionally biased region" description="Basic and acidic residues" evidence="13">
    <location>
        <begin position="503"/>
        <end position="515"/>
    </location>
</feature>
<evidence type="ECO:0000256" key="4">
    <source>
        <dbReference type="ARBA" id="ARBA00004123"/>
    </source>
</evidence>
<evidence type="ECO:0000256" key="8">
    <source>
        <dbReference type="ARBA" id="ARBA00022801"/>
    </source>
</evidence>
<dbReference type="InterPro" id="IPR041816">
    <property type="entry name" value="Dbr1_N"/>
</dbReference>
<comment type="cofactor">
    <cofactor evidence="3">
        <name>Fe(2+)</name>
        <dbReference type="ChEBI" id="CHEBI:29033"/>
    </cofactor>
</comment>
<dbReference type="Gene3D" id="3.60.21.10">
    <property type="match status" value="1"/>
</dbReference>
<dbReference type="GO" id="GO:0008419">
    <property type="term" value="F:RNA lariat debranching enzyme activity"/>
    <property type="evidence" value="ECO:0007669"/>
    <property type="project" value="TreeGrafter"/>
</dbReference>
<evidence type="ECO:0000256" key="7">
    <source>
        <dbReference type="ARBA" id="ARBA00022723"/>
    </source>
</evidence>
<keyword evidence="16" id="KW-1185">Reference proteome</keyword>
<gene>
    <name evidence="15" type="ORF">JMJ35_005483</name>
</gene>
<dbReference type="InterPro" id="IPR007708">
    <property type="entry name" value="DBR1_C"/>
</dbReference>
<feature type="compositionally biased region" description="Basic residues" evidence="13">
    <location>
        <begin position="540"/>
        <end position="549"/>
    </location>
</feature>
<feature type="region of interest" description="Disordered" evidence="13">
    <location>
        <begin position="503"/>
        <end position="549"/>
    </location>
</feature>
<evidence type="ECO:0000256" key="9">
    <source>
        <dbReference type="ARBA" id="ARBA00022833"/>
    </source>
</evidence>
<evidence type="ECO:0000256" key="6">
    <source>
        <dbReference type="ARBA" id="ARBA00022664"/>
    </source>
</evidence>
<dbReference type="SMART" id="SM01124">
    <property type="entry name" value="DBR1"/>
    <property type="match status" value="1"/>
</dbReference>
<dbReference type="PANTHER" id="PTHR12849">
    <property type="entry name" value="RNA LARIAT DEBRANCHING ENZYME"/>
    <property type="match status" value="1"/>
</dbReference>
<evidence type="ECO:0000313" key="16">
    <source>
        <dbReference type="Proteomes" id="UP001166286"/>
    </source>
</evidence>
<proteinExistence type="inferred from homology"/>
<comment type="caution">
    <text evidence="15">The sequence shown here is derived from an EMBL/GenBank/DDBJ whole genome shotgun (WGS) entry which is preliminary data.</text>
</comment>
<keyword evidence="7" id="KW-0479">Metal-binding</keyword>
<accession>A0AA39V8C5</accession>
<dbReference type="GO" id="GO:0000398">
    <property type="term" value="P:mRNA splicing, via spliceosome"/>
    <property type="evidence" value="ECO:0007669"/>
    <property type="project" value="TreeGrafter"/>
</dbReference>
<keyword evidence="12" id="KW-0539">Nucleus</keyword>
<protein>
    <recommendedName>
        <fullName evidence="14">Lariat debranching enzyme C-terminal domain-containing protein</fullName>
    </recommendedName>
</protein>
<name>A0AA39V8C5_9LECA</name>
<dbReference type="Pfam" id="PF00149">
    <property type="entry name" value="Metallophos"/>
    <property type="match status" value="1"/>
</dbReference>
<reference evidence="15" key="1">
    <citation type="submission" date="2023-03" db="EMBL/GenBank/DDBJ databases">
        <title>Complete genome of Cladonia borealis.</title>
        <authorList>
            <person name="Park H."/>
        </authorList>
    </citation>
    <scope>NUCLEOTIDE SEQUENCE</scope>
    <source>
        <strain evidence="15">ANT050790</strain>
    </source>
</reference>
<evidence type="ECO:0000259" key="14">
    <source>
        <dbReference type="SMART" id="SM01124"/>
    </source>
</evidence>
<comment type="cofactor">
    <cofactor evidence="1">
        <name>Mn(2+)</name>
        <dbReference type="ChEBI" id="CHEBI:29035"/>
    </cofactor>
</comment>
<evidence type="ECO:0000256" key="5">
    <source>
        <dbReference type="ARBA" id="ARBA00006045"/>
    </source>
</evidence>
<feature type="region of interest" description="Disordered" evidence="13">
    <location>
        <begin position="304"/>
        <end position="355"/>
    </location>
</feature>
<dbReference type="Proteomes" id="UP001166286">
    <property type="component" value="Unassembled WGS sequence"/>
</dbReference>
<evidence type="ECO:0000256" key="2">
    <source>
        <dbReference type="ARBA" id="ARBA00001947"/>
    </source>
</evidence>
<keyword evidence="8" id="KW-0378">Hydrolase</keyword>
<evidence type="ECO:0000256" key="1">
    <source>
        <dbReference type="ARBA" id="ARBA00001936"/>
    </source>
</evidence>
<dbReference type="CDD" id="cd00844">
    <property type="entry name" value="MPP_Dbr1_N"/>
    <property type="match status" value="1"/>
</dbReference>
<dbReference type="InterPro" id="IPR004843">
    <property type="entry name" value="Calcineurin-like_PHP"/>
</dbReference>
<evidence type="ECO:0000256" key="12">
    <source>
        <dbReference type="ARBA" id="ARBA00023242"/>
    </source>
</evidence>
<keyword evidence="6" id="KW-0507">mRNA processing</keyword>
<dbReference type="SUPFAM" id="SSF56300">
    <property type="entry name" value="Metallo-dependent phosphatases"/>
    <property type="match status" value="1"/>
</dbReference>
<dbReference type="InterPro" id="IPR029052">
    <property type="entry name" value="Metallo-depent_PP-like"/>
</dbReference>